<feature type="signal peptide" evidence="6">
    <location>
        <begin position="1"/>
        <end position="16"/>
    </location>
</feature>
<dbReference type="SMART" id="SM00633">
    <property type="entry name" value="Glyco_10"/>
    <property type="match status" value="1"/>
</dbReference>
<dbReference type="EMBL" id="OZ075125">
    <property type="protein sequence ID" value="CAL4933000.1"/>
    <property type="molecule type" value="Genomic_DNA"/>
</dbReference>
<reference evidence="8" key="1">
    <citation type="submission" date="2024-10" db="EMBL/GenBank/DDBJ databases">
        <authorList>
            <person name="Ryan C."/>
        </authorList>
    </citation>
    <scope>NUCLEOTIDE SEQUENCE [LARGE SCALE GENOMIC DNA]</scope>
</reference>
<evidence type="ECO:0000313" key="9">
    <source>
        <dbReference type="Proteomes" id="UP001497457"/>
    </source>
</evidence>
<accession>A0ABC8XXP6</accession>
<keyword evidence="6" id="KW-0732">Signal</keyword>
<dbReference type="PANTHER" id="PTHR31490">
    <property type="entry name" value="GLYCOSYL HYDROLASE"/>
    <property type="match status" value="1"/>
</dbReference>
<organism evidence="8 9">
    <name type="scientific">Urochloa decumbens</name>
    <dbReference type="NCBI Taxonomy" id="240449"/>
    <lineage>
        <taxon>Eukaryota</taxon>
        <taxon>Viridiplantae</taxon>
        <taxon>Streptophyta</taxon>
        <taxon>Embryophyta</taxon>
        <taxon>Tracheophyta</taxon>
        <taxon>Spermatophyta</taxon>
        <taxon>Magnoliopsida</taxon>
        <taxon>Liliopsida</taxon>
        <taxon>Poales</taxon>
        <taxon>Poaceae</taxon>
        <taxon>PACMAD clade</taxon>
        <taxon>Panicoideae</taxon>
        <taxon>Panicodae</taxon>
        <taxon>Paniceae</taxon>
        <taxon>Melinidinae</taxon>
        <taxon>Urochloa</taxon>
    </lineage>
</organism>
<evidence type="ECO:0000256" key="1">
    <source>
        <dbReference type="ARBA" id="ARBA00007495"/>
    </source>
</evidence>
<dbReference type="InterPro" id="IPR044846">
    <property type="entry name" value="GH10"/>
</dbReference>
<dbReference type="Gene3D" id="2.60.120.260">
    <property type="entry name" value="Galactose-binding domain-like"/>
    <property type="match status" value="1"/>
</dbReference>
<evidence type="ECO:0000256" key="5">
    <source>
        <dbReference type="ARBA" id="ARBA00023326"/>
    </source>
</evidence>
<evidence type="ECO:0000256" key="4">
    <source>
        <dbReference type="ARBA" id="ARBA00023277"/>
    </source>
</evidence>
<evidence type="ECO:0000313" key="8">
    <source>
        <dbReference type="EMBL" id="CAL4933000.1"/>
    </source>
</evidence>
<evidence type="ECO:0000256" key="2">
    <source>
        <dbReference type="ARBA" id="ARBA00022737"/>
    </source>
</evidence>
<dbReference type="SUPFAM" id="SSF51445">
    <property type="entry name" value="(Trans)glycosidases"/>
    <property type="match status" value="1"/>
</dbReference>
<evidence type="ECO:0000259" key="7">
    <source>
        <dbReference type="PROSITE" id="PS51760"/>
    </source>
</evidence>
<dbReference type="Pfam" id="PF02018">
    <property type="entry name" value="CBM_4_9"/>
    <property type="match status" value="1"/>
</dbReference>
<dbReference type="PANTHER" id="PTHR31490:SF48">
    <property type="entry name" value="OS10G0351600 PROTEIN"/>
    <property type="match status" value="1"/>
</dbReference>
<dbReference type="InterPro" id="IPR008979">
    <property type="entry name" value="Galactose-bd-like_sf"/>
</dbReference>
<proteinExistence type="inferred from homology"/>
<dbReference type="InterPro" id="IPR017853">
    <property type="entry name" value="GH"/>
</dbReference>
<dbReference type="GO" id="GO:0000272">
    <property type="term" value="P:polysaccharide catabolic process"/>
    <property type="evidence" value="ECO:0007669"/>
    <property type="project" value="UniProtKB-KW"/>
</dbReference>
<evidence type="ECO:0000256" key="6">
    <source>
        <dbReference type="SAM" id="SignalP"/>
    </source>
</evidence>
<keyword evidence="5" id="KW-0624">Polysaccharide degradation</keyword>
<dbReference type="PROSITE" id="PS51760">
    <property type="entry name" value="GH10_2"/>
    <property type="match status" value="1"/>
</dbReference>
<keyword evidence="4" id="KW-0119">Carbohydrate metabolism</keyword>
<keyword evidence="9" id="KW-1185">Reference proteome</keyword>
<dbReference type="InterPro" id="IPR001000">
    <property type="entry name" value="GH10_dom"/>
</dbReference>
<dbReference type="Gene3D" id="3.20.20.80">
    <property type="entry name" value="Glycosidases"/>
    <property type="match status" value="1"/>
</dbReference>
<keyword evidence="3" id="KW-0378">Hydrolase</keyword>
<feature type="domain" description="GH10" evidence="7">
    <location>
        <begin position="213"/>
        <end position="503"/>
    </location>
</feature>
<dbReference type="InterPro" id="IPR003305">
    <property type="entry name" value="CenC_carb-bd"/>
</dbReference>
<dbReference type="Proteomes" id="UP001497457">
    <property type="component" value="Chromosome 15b"/>
</dbReference>
<gene>
    <name evidence="8" type="ORF">URODEC1_LOCUS27900</name>
</gene>
<protein>
    <recommendedName>
        <fullName evidence="7">GH10 domain-containing protein</fullName>
    </recommendedName>
</protein>
<keyword evidence="2" id="KW-0677">Repeat</keyword>
<feature type="chain" id="PRO_5044803687" description="GH10 domain-containing protein" evidence="6">
    <location>
        <begin position="17"/>
        <end position="565"/>
    </location>
</feature>
<comment type="similarity">
    <text evidence="1">Belongs to the glycosyl hydrolase 10 (cellulase F) family.</text>
</comment>
<dbReference type="GO" id="GO:0031176">
    <property type="term" value="F:endo-1,4-beta-xylanase activity"/>
    <property type="evidence" value="ECO:0007669"/>
    <property type="project" value="UniProtKB-ARBA"/>
</dbReference>
<dbReference type="Pfam" id="PF00331">
    <property type="entry name" value="Glyco_hydro_10"/>
    <property type="match status" value="1"/>
</dbReference>
<sequence>MHWFLLHVSVGWMAQAVPYDYRSSLECMGNPKAPLYNGGTIRNGEFNNGLMSWSAPRGVVATVSTSPSGNKFAAALSRGAQPSRSVFQKIQMQSDTHYALSAWLQVSNGTVDVKATVKAANSALVAAGAAVVKAGCWTMLKGGMTADSSGPAELFFQADAAVDMLVDSVSLQPFTAEEWNAQPFTDRTRKSSVRIVARSVDGMPLANATLGIKLSRPGFPFGNAMWKEILDTPAYEQWFASRFTVATFEDEMKWYSTEPAQGHEDYSVPDTMLQLAGKHGIRVRGHNVFWDDQKWQAGWVRPLGPAQLQAAVEERVWSAVGRYAGKVIAWDVVNENLHYNFFESRLGPDASARIYSHVGQLDRNAILFMNEFNTLEQPMDTDALPAKYAAKMGLIRAYSGNAGLRVAVGLESHFPATPNVPYMRAALDTLGQLGIPIWLTEVDVAGGPMQERYLEEVLREGYGHPSVEGIVMWAAWHARGCYVMCLTDNSFRNLPVGDVVDKLIAEWNAHPKAATADANGQVKLDLVDGQYDLTVNHPSLRAPAVRAVTVDASSSGQKHVIDIKV</sequence>
<dbReference type="AlphaFoldDB" id="A0ABC8XXP6"/>
<name>A0ABC8XXP6_9POAL</name>
<dbReference type="SUPFAM" id="SSF49785">
    <property type="entry name" value="Galactose-binding domain-like"/>
    <property type="match status" value="1"/>
</dbReference>
<evidence type="ECO:0000256" key="3">
    <source>
        <dbReference type="ARBA" id="ARBA00022801"/>
    </source>
</evidence>